<dbReference type="GO" id="GO:0005506">
    <property type="term" value="F:iron ion binding"/>
    <property type="evidence" value="ECO:0007669"/>
    <property type="project" value="InterPro"/>
</dbReference>
<dbReference type="GO" id="GO:0020037">
    <property type="term" value="F:heme binding"/>
    <property type="evidence" value="ECO:0007669"/>
    <property type="project" value="InterPro"/>
</dbReference>
<comment type="similarity">
    <text evidence="1">Belongs to the cytochrome P450 family.</text>
</comment>
<dbReference type="InterPro" id="IPR001128">
    <property type="entry name" value="Cyt_P450"/>
</dbReference>
<reference evidence="8" key="1">
    <citation type="journal article" date="2006" name="PLoS Biol.">
        <title>Macronuclear genome sequence of the ciliate Tetrahymena thermophila, a model eukaryote.</title>
        <authorList>
            <person name="Eisen J.A."/>
            <person name="Coyne R.S."/>
            <person name="Wu M."/>
            <person name="Wu D."/>
            <person name="Thiagarajan M."/>
            <person name="Wortman J.R."/>
            <person name="Badger J.H."/>
            <person name="Ren Q."/>
            <person name="Amedeo P."/>
            <person name="Jones K.M."/>
            <person name="Tallon L.J."/>
            <person name="Delcher A.L."/>
            <person name="Salzberg S.L."/>
            <person name="Silva J.C."/>
            <person name="Haas B.J."/>
            <person name="Majoros W.H."/>
            <person name="Farzad M."/>
            <person name="Carlton J.M."/>
            <person name="Smith R.K. Jr."/>
            <person name="Garg J."/>
            <person name="Pearlman R.E."/>
            <person name="Karrer K.M."/>
            <person name="Sun L."/>
            <person name="Manning G."/>
            <person name="Elde N.C."/>
            <person name="Turkewitz A.P."/>
            <person name="Asai D.J."/>
            <person name="Wilkes D.E."/>
            <person name="Wang Y."/>
            <person name="Cai H."/>
            <person name="Collins K."/>
            <person name="Stewart B.A."/>
            <person name="Lee S.R."/>
            <person name="Wilamowska K."/>
            <person name="Weinberg Z."/>
            <person name="Ruzzo W.L."/>
            <person name="Wloga D."/>
            <person name="Gaertig J."/>
            <person name="Frankel J."/>
            <person name="Tsao C.-C."/>
            <person name="Gorovsky M.A."/>
            <person name="Keeling P.J."/>
            <person name="Waller R.F."/>
            <person name="Patron N.J."/>
            <person name="Cherry J.M."/>
            <person name="Stover N.A."/>
            <person name="Krieger C.J."/>
            <person name="del Toro C."/>
            <person name="Ryder H.F."/>
            <person name="Williamson S.C."/>
            <person name="Barbeau R.A."/>
            <person name="Hamilton E.P."/>
            <person name="Orias E."/>
        </authorList>
    </citation>
    <scope>NUCLEOTIDE SEQUENCE [LARGE SCALE GENOMIC DNA]</scope>
    <source>
        <strain evidence="8">SB210</strain>
    </source>
</reference>
<dbReference type="InParanoid" id="Q23BY0"/>
<evidence type="ECO:0000256" key="1">
    <source>
        <dbReference type="ARBA" id="ARBA00010617"/>
    </source>
</evidence>
<dbReference type="Pfam" id="PF00067">
    <property type="entry name" value="p450"/>
    <property type="match status" value="1"/>
</dbReference>
<evidence type="ECO:0000256" key="2">
    <source>
        <dbReference type="ARBA" id="ARBA00022617"/>
    </source>
</evidence>
<keyword evidence="3" id="KW-0479">Metal-binding</keyword>
<accession>Q23BY0</accession>
<dbReference type="OrthoDB" id="1470350at2759"/>
<dbReference type="GO" id="GO:0016705">
    <property type="term" value="F:oxidoreductase activity, acting on paired donors, with incorporation or reduction of molecular oxygen"/>
    <property type="evidence" value="ECO:0007669"/>
    <property type="project" value="InterPro"/>
</dbReference>
<dbReference type="KEGG" id="tet:TTHERM_00227010"/>
<name>Q23BY0_TETTS</name>
<evidence type="ECO:0000313" key="8">
    <source>
        <dbReference type="Proteomes" id="UP000009168"/>
    </source>
</evidence>
<keyword evidence="4" id="KW-0560">Oxidoreductase</keyword>
<dbReference type="GO" id="GO:0004497">
    <property type="term" value="F:monooxygenase activity"/>
    <property type="evidence" value="ECO:0007669"/>
    <property type="project" value="UniProtKB-KW"/>
</dbReference>
<organism evidence="7 8">
    <name type="scientific">Tetrahymena thermophila (strain SB210)</name>
    <dbReference type="NCBI Taxonomy" id="312017"/>
    <lineage>
        <taxon>Eukaryota</taxon>
        <taxon>Sar</taxon>
        <taxon>Alveolata</taxon>
        <taxon>Ciliophora</taxon>
        <taxon>Intramacronucleata</taxon>
        <taxon>Oligohymenophorea</taxon>
        <taxon>Hymenostomatida</taxon>
        <taxon>Tetrahymenina</taxon>
        <taxon>Tetrahymenidae</taxon>
        <taxon>Tetrahymena</taxon>
    </lineage>
</organism>
<dbReference type="PANTHER" id="PTHR24291:SF50">
    <property type="entry name" value="BIFUNCTIONAL ALBAFLAVENONE MONOOXYGENASE_TERPENE SYNTHASE"/>
    <property type="match status" value="1"/>
</dbReference>
<dbReference type="InterPro" id="IPR036396">
    <property type="entry name" value="Cyt_P450_sf"/>
</dbReference>
<dbReference type="Proteomes" id="UP000009168">
    <property type="component" value="Unassembled WGS sequence"/>
</dbReference>
<evidence type="ECO:0000256" key="6">
    <source>
        <dbReference type="ARBA" id="ARBA00023033"/>
    </source>
</evidence>
<dbReference type="RefSeq" id="XP_001014233.2">
    <property type="nucleotide sequence ID" value="XM_001014233.2"/>
</dbReference>
<dbReference type="EMBL" id="GG662718">
    <property type="protein sequence ID" value="EAR93988.2"/>
    <property type="molecule type" value="Genomic_DNA"/>
</dbReference>
<proteinExistence type="inferred from homology"/>
<dbReference type="PANTHER" id="PTHR24291">
    <property type="entry name" value="CYTOCHROME P450 FAMILY 4"/>
    <property type="match status" value="1"/>
</dbReference>
<keyword evidence="5" id="KW-0408">Iron</keyword>
<evidence type="ECO:0000256" key="4">
    <source>
        <dbReference type="ARBA" id="ARBA00023002"/>
    </source>
</evidence>
<keyword evidence="6 7" id="KW-0503">Monooxygenase</keyword>
<dbReference type="HOGENOM" id="CLU_001570_5_1_1"/>
<evidence type="ECO:0000256" key="3">
    <source>
        <dbReference type="ARBA" id="ARBA00022723"/>
    </source>
</evidence>
<gene>
    <name evidence="7" type="ORF">TTHERM_00227010</name>
</gene>
<dbReference type="STRING" id="312017.Q23BY0"/>
<dbReference type="InterPro" id="IPR050196">
    <property type="entry name" value="Cytochrome_P450_Monoox"/>
</dbReference>
<evidence type="ECO:0000313" key="7">
    <source>
        <dbReference type="EMBL" id="EAR93988.2"/>
    </source>
</evidence>
<dbReference type="SUPFAM" id="SSF48264">
    <property type="entry name" value="Cytochrome P450"/>
    <property type="match status" value="1"/>
</dbReference>
<dbReference type="AlphaFoldDB" id="Q23BY0"/>
<protein>
    <submittedName>
        <fullName evidence="7">Cytochrome P450 family monooxygenase</fullName>
    </submittedName>
</protein>
<sequence>MKNETSFTCLNVYKVIMQRKEELQKDSSLFKRNLLDLYLKEIPLNENKEITIDEIITNFCALFFAGTDKIGNMTGVSLYCLSQNPEIQEEARDEMPLVHSILKESLRLIPPAAAVLGRYANKDIEIGEFYVKKGYLFNTKLSKAKEIQTYTKILKNLTYIDG</sequence>
<keyword evidence="2" id="KW-0349">Heme</keyword>
<evidence type="ECO:0000256" key="5">
    <source>
        <dbReference type="ARBA" id="ARBA00023004"/>
    </source>
</evidence>
<dbReference type="Gene3D" id="1.10.630.10">
    <property type="entry name" value="Cytochrome P450"/>
    <property type="match status" value="1"/>
</dbReference>
<keyword evidence="8" id="KW-1185">Reference proteome</keyword>
<dbReference type="GeneID" id="7835888"/>